<dbReference type="PANTHER" id="PTHR43884:SF12">
    <property type="entry name" value="ISOVALERYL-COA DEHYDROGENASE, MITOCHONDRIAL-RELATED"/>
    <property type="match status" value="1"/>
</dbReference>
<gene>
    <name evidence="9" type="ORF">KBO27_06050</name>
</gene>
<keyword evidence="4 5" id="KW-0274">FAD</keyword>
<organism evidence="9 10">
    <name type="scientific">Saccharopolyspora endophytica</name>
    <dbReference type="NCBI Taxonomy" id="543886"/>
    <lineage>
        <taxon>Bacteria</taxon>
        <taxon>Bacillati</taxon>
        <taxon>Actinomycetota</taxon>
        <taxon>Actinomycetes</taxon>
        <taxon>Pseudonocardiales</taxon>
        <taxon>Pseudonocardiaceae</taxon>
        <taxon>Saccharopolyspora</taxon>
    </lineage>
</organism>
<dbReference type="Pfam" id="PF02770">
    <property type="entry name" value="Acyl-CoA_dh_M"/>
    <property type="match status" value="1"/>
</dbReference>
<dbReference type="InterPro" id="IPR046373">
    <property type="entry name" value="Acyl-CoA_Oxase/DH_mid-dom_sf"/>
</dbReference>
<evidence type="ECO:0000256" key="3">
    <source>
        <dbReference type="ARBA" id="ARBA00022630"/>
    </source>
</evidence>
<dbReference type="InterPro" id="IPR006091">
    <property type="entry name" value="Acyl-CoA_Oxase/DH_mid-dom"/>
</dbReference>
<dbReference type="Gene3D" id="1.20.140.10">
    <property type="entry name" value="Butyryl-CoA Dehydrogenase, subunit A, domain 3"/>
    <property type="match status" value="1"/>
</dbReference>
<evidence type="ECO:0000256" key="1">
    <source>
        <dbReference type="ARBA" id="ARBA00001974"/>
    </source>
</evidence>
<dbReference type="InterPro" id="IPR037069">
    <property type="entry name" value="AcylCoA_DH/ox_N_sf"/>
</dbReference>
<evidence type="ECO:0000313" key="9">
    <source>
        <dbReference type="EMBL" id="MBQ0923496.1"/>
    </source>
</evidence>
<comment type="similarity">
    <text evidence="2 5">Belongs to the acyl-CoA dehydrogenase family.</text>
</comment>
<evidence type="ECO:0000259" key="6">
    <source>
        <dbReference type="Pfam" id="PF00441"/>
    </source>
</evidence>
<dbReference type="InterPro" id="IPR006089">
    <property type="entry name" value="Acyl-CoA_DH_CS"/>
</dbReference>
<dbReference type="Pfam" id="PF00441">
    <property type="entry name" value="Acyl-CoA_dh_1"/>
    <property type="match status" value="1"/>
</dbReference>
<dbReference type="Gene3D" id="1.10.540.10">
    <property type="entry name" value="Acyl-CoA dehydrogenase/oxidase, N-terminal domain"/>
    <property type="match status" value="1"/>
</dbReference>
<evidence type="ECO:0000256" key="2">
    <source>
        <dbReference type="ARBA" id="ARBA00009347"/>
    </source>
</evidence>
<keyword evidence="3 5" id="KW-0285">Flavoprotein</keyword>
<dbReference type="PROSITE" id="PS00072">
    <property type="entry name" value="ACYL_COA_DH_1"/>
    <property type="match status" value="1"/>
</dbReference>
<feature type="domain" description="Acyl-CoA dehydrogenase/oxidase C-terminal" evidence="6">
    <location>
        <begin position="228"/>
        <end position="376"/>
    </location>
</feature>
<dbReference type="InterPro" id="IPR009075">
    <property type="entry name" value="AcylCo_DH/oxidase_C"/>
</dbReference>
<feature type="domain" description="Acyl-CoA oxidase/dehydrogenase middle" evidence="7">
    <location>
        <begin position="122"/>
        <end position="216"/>
    </location>
</feature>
<evidence type="ECO:0000256" key="4">
    <source>
        <dbReference type="ARBA" id="ARBA00022827"/>
    </source>
</evidence>
<dbReference type="Gene3D" id="2.40.110.10">
    <property type="entry name" value="Butyryl-CoA Dehydrogenase, subunit A, domain 2"/>
    <property type="match status" value="1"/>
</dbReference>
<keyword evidence="5" id="KW-0560">Oxidoreductase</keyword>
<name>A0ABS5DB18_9PSEU</name>
<feature type="domain" description="Acyl-CoA dehydrogenase/oxidase N-terminal" evidence="8">
    <location>
        <begin position="7"/>
        <end position="117"/>
    </location>
</feature>
<dbReference type="EMBL" id="JAGPXE010000002">
    <property type="protein sequence ID" value="MBQ0923496.1"/>
    <property type="molecule type" value="Genomic_DNA"/>
</dbReference>
<sequence length="384" mass="41570">MVSFEFSDEQSEFQKTLAEFTRKQLLPGYRDRAASTTFPFDILRQLGELGVLGIGLPEQYGGTGAEDPIMLGLATETLAYGDVNLASAPIQIGLIGSQLVHASDEVRQHYLPAMIEGRETVAIALTEPGSGSDAAAMTTVARPVDGGWRLTGEKTAISWACNASAALIYARDPGSKRAAGVSCYLVPLDAEGVSVHHMPGMGCLPLGWGSIHLDDVLVPESHLVGEPGKGFQAVMSHFDFSRAAIGLMCLGAAQVSLDEAATYATDRHAFGKPIADYQGVSFQIAEHTTYLEAARWMCYHALWLREENKPHTSLASMSKWWPPVVAKNAIEAAMKIHGNLGYSTEFPLQQRHRDVMAYLVADGTAEIQKRIIAKDVFDRGSVVY</sequence>
<dbReference type="InterPro" id="IPR036250">
    <property type="entry name" value="AcylCo_DH-like_C"/>
</dbReference>
<dbReference type="InterPro" id="IPR013786">
    <property type="entry name" value="AcylCoA_DH/ox_N"/>
</dbReference>
<evidence type="ECO:0000259" key="7">
    <source>
        <dbReference type="Pfam" id="PF02770"/>
    </source>
</evidence>
<dbReference type="SUPFAM" id="SSF56645">
    <property type="entry name" value="Acyl-CoA dehydrogenase NM domain-like"/>
    <property type="match status" value="1"/>
</dbReference>
<keyword evidence="10" id="KW-1185">Reference proteome</keyword>
<evidence type="ECO:0000256" key="5">
    <source>
        <dbReference type="RuleBase" id="RU362125"/>
    </source>
</evidence>
<dbReference type="SUPFAM" id="SSF47203">
    <property type="entry name" value="Acyl-CoA dehydrogenase C-terminal domain-like"/>
    <property type="match status" value="1"/>
</dbReference>
<dbReference type="Pfam" id="PF02771">
    <property type="entry name" value="Acyl-CoA_dh_N"/>
    <property type="match status" value="1"/>
</dbReference>
<evidence type="ECO:0000313" key="10">
    <source>
        <dbReference type="Proteomes" id="UP000674084"/>
    </source>
</evidence>
<evidence type="ECO:0000259" key="8">
    <source>
        <dbReference type="Pfam" id="PF02771"/>
    </source>
</evidence>
<dbReference type="InterPro" id="IPR009100">
    <property type="entry name" value="AcylCoA_DH/oxidase_NM_dom_sf"/>
</dbReference>
<dbReference type="RefSeq" id="WP_210968941.1">
    <property type="nucleotide sequence ID" value="NZ_JAGPXE010000002.1"/>
</dbReference>
<dbReference type="CDD" id="cd00567">
    <property type="entry name" value="ACAD"/>
    <property type="match status" value="1"/>
</dbReference>
<dbReference type="Proteomes" id="UP000674084">
    <property type="component" value="Unassembled WGS sequence"/>
</dbReference>
<comment type="caution">
    <text evidence="9">The sequence shown here is derived from an EMBL/GenBank/DDBJ whole genome shotgun (WGS) entry which is preliminary data.</text>
</comment>
<accession>A0ABS5DB18</accession>
<protein>
    <submittedName>
        <fullName evidence="9">Acyl-CoA dehydrogenase family protein</fullName>
    </submittedName>
</protein>
<dbReference type="PANTHER" id="PTHR43884">
    <property type="entry name" value="ACYL-COA DEHYDROGENASE"/>
    <property type="match status" value="1"/>
</dbReference>
<comment type="cofactor">
    <cofactor evidence="1 5">
        <name>FAD</name>
        <dbReference type="ChEBI" id="CHEBI:57692"/>
    </cofactor>
</comment>
<reference evidence="9 10" key="1">
    <citation type="submission" date="2021-04" db="EMBL/GenBank/DDBJ databases">
        <title>Whole-genome sequencing of Saccharopolyspora endophytica KCTC 19397.</title>
        <authorList>
            <person name="Ay H."/>
            <person name="Saygin H."/>
            <person name="Sahin N."/>
        </authorList>
    </citation>
    <scope>NUCLEOTIDE SEQUENCE [LARGE SCALE GENOMIC DNA]</scope>
    <source>
        <strain evidence="9 10">KCTC 19397</strain>
    </source>
</reference>
<proteinExistence type="inferred from homology"/>